<keyword evidence="1" id="KW-0233">DNA recombination</keyword>
<dbReference type="SUPFAM" id="SSF46689">
    <property type="entry name" value="Homeodomain-like"/>
    <property type="match status" value="1"/>
</dbReference>
<dbReference type="InterPro" id="IPR011010">
    <property type="entry name" value="DNA_brk_join_enz"/>
</dbReference>
<accession>A0AAQ1JXN9</accession>
<dbReference type="InterPro" id="IPR024457">
    <property type="entry name" value="Putative_integrase_N"/>
</dbReference>
<protein>
    <submittedName>
        <fullName evidence="5">Regulatory protein, Fis family</fullName>
    </submittedName>
</protein>
<evidence type="ECO:0000259" key="4">
    <source>
        <dbReference type="Pfam" id="PF12835"/>
    </source>
</evidence>
<evidence type="ECO:0000313" key="6">
    <source>
        <dbReference type="Proteomes" id="UP000183529"/>
    </source>
</evidence>
<evidence type="ECO:0000256" key="1">
    <source>
        <dbReference type="ARBA" id="ARBA00023172"/>
    </source>
</evidence>
<sequence length="381" mass="42401">MAAILNVRAVVRGYRLTPTVSAALILLLDEHVSSVHSRTRISAKPLSIKTQEFRVRAICAALVELREGGFALATPWNLRRKHIEWLVQQWIGAGQSGGTIENKLTYLRALCEWMNKETLVGTLADYANRKEQGLVRSYVAEVDRSWDANGVSAHDKIGEIALTCPRVAVQLKLQVAFGLRIEESFMLQPTRAVKDLELLEVTRGTKGGRDREVPIDAKFDVLEEAARLANPMTGSTVPADRTLKQWRNWYYYVLERHGITKAGLGVTSHGLRHQFLQEMYERWARVAAPVKRAGERPDPELHAQAIRRVVQAAGHSRPTKANAYISTFARQERLAKTNPTIDEVRSALEAAAGNKSHAAAALGISRQALYRLLNAASAEFV</sequence>
<dbReference type="AlphaFoldDB" id="A0AAQ1JXN9"/>
<dbReference type="InterPro" id="IPR013762">
    <property type="entry name" value="Integrase-like_cat_sf"/>
</dbReference>
<dbReference type="GO" id="GO:0006310">
    <property type="term" value="P:DNA recombination"/>
    <property type="evidence" value="ECO:0007669"/>
    <property type="project" value="UniProtKB-KW"/>
</dbReference>
<comment type="caution">
    <text evidence="5">The sequence shown here is derived from an EMBL/GenBank/DDBJ whole genome shotgun (WGS) entry which is preliminary data.</text>
</comment>
<gene>
    <name evidence="5" type="ORF">SAMN05216550_12351</name>
</gene>
<proteinExistence type="predicted"/>
<dbReference type="Proteomes" id="UP000183529">
    <property type="component" value="Unassembled WGS sequence"/>
</dbReference>
<feature type="domain" description="DNA binding HTH" evidence="2">
    <location>
        <begin position="347"/>
        <end position="371"/>
    </location>
</feature>
<dbReference type="InterPro" id="IPR002197">
    <property type="entry name" value="HTH_Fis"/>
</dbReference>
<dbReference type="Pfam" id="PF12834">
    <property type="entry name" value="Phage_int_SAM_2"/>
    <property type="match status" value="1"/>
</dbReference>
<evidence type="ECO:0000259" key="2">
    <source>
        <dbReference type="Pfam" id="PF02954"/>
    </source>
</evidence>
<dbReference type="InterPro" id="IPR009057">
    <property type="entry name" value="Homeodomain-like_sf"/>
</dbReference>
<dbReference type="Gene3D" id="1.10.443.10">
    <property type="entry name" value="Intergrase catalytic core"/>
    <property type="match status" value="1"/>
</dbReference>
<dbReference type="RefSeq" id="WP_074987022.1">
    <property type="nucleotide sequence ID" value="NZ_CADFGN010000015.1"/>
</dbReference>
<organism evidence="5 6">
    <name type="scientific">Paraburkholderia tropica</name>
    <dbReference type="NCBI Taxonomy" id="92647"/>
    <lineage>
        <taxon>Bacteria</taxon>
        <taxon>Pseudomonadati</taxon>
        <taxon>Pseudomonadota</taxon>
        <taxon>Betaproteobacteria</taxon>
        <taxon>Burkholderiales</taxon>
        <taxon>Burkholderiaceae</taxon>
        <taxon>Paraburkholderia</taxon>
    </lineage>
</organism>
<dbReference type="GO" id="GO:0043565">
    <property type="term" value="F:sequence-specific DNA binding"/>
    <property type="evidence" value="ECO:0007669"/>
    <property type="project" value="InterPro"/>
</dbReference>
<evidence type="ECO:0000313" key="5">
    <source>
        <dbReference type="EMBL" id="SEK12992.1"/>
    </source>
</evidence>
<dbReference type="GO" id="GO:0015074">
    <property type="term" value="P:DNA integration"/>
    <property type="evidence" value="ECO:0007669"/>
    <property type="project" value="InterPro"/>
</dbReference>
<dbReference type="Pfam" id="PF02954">
    <property type="entry name" value="HTH_8"/>
    <property type="match status" value="1"/>
</dbReference>
<feature type="domain" description="Integrase catalytic" evidence="4">
    <location>
        <begin position="165"/>
        <end position="277"/>
    </location>
</feature>
<dbReference type="Gene3D" id="1.10.10.60">
    <property type="entry name" value="Homeodomain-like"/>
    <property type="match status" value="1"/>
</dbReference>
<name>A0AAQ1JXN9_9BURK</name>
<reference evidence="5 6" key="1">
    <citation type="submission" date="2016-10" db="EMBL/GenBank/DDBJ databases">
        <authorList>
            <person name="Varghese N."/>
            <person name="Submissions S."/>
        </authorList>
    </citation>
    <scope>NUCLEOTIDE SEQUENCE [LARGE SCALE GENOMIC DNA]</scope>
    <source>
        <strain evidence="5 6">LMG 22274</strain>
    </source>
</reference>
<dbReference type="PRINTS" id="PR01590">
    <property type="entry name" value="HTHFIS"/>
</dbReference>
<dbReference type="Pfam" id="PF12835">
    <property type="entry name" value="Integrase_1"/>
    <property type="match status" value="1"/>
</dbReference>
<feature type="domain" description="Putative integrase N-terminal" evidence="3">
    <location>
        <begin position="47"/>
        <end position="118"/>
    </location>
</feature>
<dbReference type="SUPFAM" id="SSF56349">
    <property type="entry name" value="DNA breaking-rejoining enzymes"/>
    <property type="match status" value="1"/>
</dbReference>
<evidence type="ECO:0000259" key="3">
    <source>
        <dbReference type="Pfam" id="PF12834"/>
    </source>
</evidence>
<dbReference type="EMBL" id="FNZM01000023">
    <property type="protein sequence ID" value="SEK12992.1"/>
    <property type="molecule type" value="Genomic_DNA"/>
</dbReference>
<dbReference type="InterPro" id="IPR024456">
    <property type="entry name" value="Integrase_catalytic_putative"/>
</dbReference>